<dbReference type="AlphaFoldDB" id="A0A9D2WQQ7"/>
<proteinExistence type="inferred from homology"/>
<dbReference type="GO" id="GO:0006631">
    <property type="term" value="P:fatty acid metabolic process"/>
    <property type="evidence" value="ECO:0007669"/>
    <property type="project" value="UniProtKB-KW"/>
</dbReference>
<dbReference type="InterPro" id="IPR014748">
    <property type="entry name" value="Enoyl-CoA_hydra_C"/>
</dbReference>
<dbReference type="InterPro" id="IPR052377">
    <property type="entry name" value="Mitochondrial_ECH-domain"/>
</dbReference>
<dbReference type="Proteomes" id="UP000798488">
    <property type="component" value="Unassembled WGS sequence"/>
</dbReference>
<protein>
    <recommendedName>
        <fullName evidence="6">Enoyl-CoA hydratase domain-containing protein 3, mitochondrial</fullName>
    </recommendedName>
</protein>
<comment type="caution">
    <text evidence="7">The sequence shown here is derived from an EMBL/GenBank/DDBJ whole genome shotgun (WGS) entry which is preliminary data.</text>
</comment>
<keyword evidence="8" id="KW-1185">Reference proteome</keyword>
<evidence type="ECO:0000313" key="7">
    <source>
        <dbReference type="EMBL" id="KAF1085186.1"/>
    </source>
</evidence>
<comment type="similarity">
    <text evidence="1">Belongs to the enoyl-CoA hydratase/isomerase family.</text>
</comment>
<keyword evidence="3" id="KW-0809">Transit peptide</keyword>
<dbReference type="Gene3D" id="3.90.226.10">
    <property type="entry name" value="2-enoyl-CoA Hydratase, Chain A, domain 1"/>
    <property type="match status" value="1"/>
</dbReference>
<dbReference type="GO" id="GO:0016836">
    <property type="term" value="F:hydro-lyase activity"/>
    <property type="evidence" value="ECO:0007669"/>
    <property type="project" value="TreeGrafter"/>
</dbReference>
<dbReference type="OrthoDB" id="9775794at2"/>
<sequence length="258" mass="28292">MAYTTLLVRKNEHIGIITLNRPENLNTFTTVMAQEINRVLHDLEQDAEIRVIIIQGKGKAFCAGVDVNEMNGKNMVERLNWVNLMGQLSLTIASMGKPVIASVQDLAIANGTGIVLAADLAIAAEGARFGTTAVNLGLFCMGPAVALSRHVGKKKALEMLLTGDIIDAEQAKQLGLINKVVPREELETETLQLAQKIAAQSPLAVQMGKKSFYKMCDLEYAKAYELVNHHFAILCSTEDAQEGVNAFLEKRTPQWKMR</sequence>
<evidence type="ECO:0000256" key="2">
    <source>
        <dbReference type="ARBA" id="ARBA00022832"/>
    </source>
</evidence>
<organism evidence="7 8">
    <name type="scientific">Sporotomaculum syntrophicum</name>
    <dbReference type="NCBI Taxonomy" id="182264"/>
    <lineage>
        <taxon>Bacteria</taxon>
        <taxon>Bacillati</taxon>
        <taxon>Bacillota</taxon>
        <taxon>Clostridia</taxon>
        <taxon>Eubacteriales</taxon>
        <taxon>Desulfallaceae</taxon>
        <taxon>Sporotomaculum</taxon>
    </lineage>
</organism>
<keyword evidence="4" id="KW-0443">Lipid metabolism</keyword>
<dbReference type="InterPro" id="IPR001753">
    <property type="entry name" value="Enoyl-CoA_hydra/iso"/>
</dbReference>
<evidence type="ECO:0000256" key="4">
    <source>
        <dbReference type="ARBA" id="ARBA00023098"/>
    </source>
</evidence>
<dbReference type="Pfam" id="PF00378">
    <property type="entry name" value="ECH_1"/>
    <property type="match status" value="1"/>
</dbReference>
<keyword evidence="2" id="KW-0276">Fatty acid metabolism</keyword>
<comment type="function">
    <text evidence="5">May play a role in fatty acid biosynthesis and insulin sensitivity.</text>
</comment>
<dbReference type="Gene3D" id="1.10.12.10">
    <property type="entry name" value="Lyase 2-enoyl-coa Hydratase, Chain A, domain 2"/>
    <property type="match status" value="1"/>
</dbReference>
<evidence type="ECO:0000313" key="8">
    <source>
        <dbReference type="Proteomes" id="UP000798488"/>
    </source>
</evidence>
<reference evidence="7" key="1">
    <citation type="submission" date="2016-02" db="EMBL/GenBank/DDBJ databases">
        <title>Draft Genome Sequence of Sporotomaculum syntrophicum Strain FB, a Syntrophic Benzoate Degrader.</title>
        <authorList>
            <person name="Nobu M.K."/>
            <person name="Narihiro T."/>
            <person name="Qiu Y.-L."/>
            <person name="Ohashi A."/>
            <person name="Liu W.-T."/>
            <person name="Yuji S."/>
        </authorList>
    </citation>
    <scope>NUCLEOTIDE SEQUENCE</scope>
    <source>
        <strain evidence="7">FB</strain>
    </source>
</reference>
<dbReference type="PANTHER" id="PTHR43602:SF1">
    <property type="entry name" value="ENOYL-COA HYDRATASE DOMAIN-CONTAINING PROTEIN 3, MITOCHONDRIAL"/>
    <property type="match status" value="1"/>
</dbReference>
<keyword evidence="7" id="KW-0456">Lyase</keyword>
<accession>A0A9D2WQQ7</accession>
<dbReference type="CDD" id="cd06558">
    <property type="entry name" value="crotonase-like"/>
    <property type="match status" value="1"/>
</dbReference>
<evidence type="ECO:0000256" key="1">
    <source>
        <dbReference type="ARBA" id="ARBA00005254"/>
    </source>
</evidence>
<gene>
    <name evidence="7" type="primary">echA8_1</name>
    <name evidence="7" type="ORF">SPSYN_01322</name>
</gene>
<evidence type="ECO:0000256" key="6">
    <source>
        <dbReference type="ARBA" id="ARBA00040545"/>
    </source>
</evidence>
<dbReference type="SUPFAM" id="SSF52096">
    <property type="entry name" value="ClpP/crotonase"/>
    <property type="match status" value="1"/>
</dbReference>
<dbReference type="RefSeq" id="WP_161821688.1">
    <property type="nucleotide sequence ID" value="NZ_LSRS01000003.1"/>
</dbReference>
<evidence type="ECO:0000256" key="3">
    <source>
        <dbReference type="ARBA" id="ARBA00022946"/>
    </source>
</evidence>
<name>A0A9D2WQQ7_9FIRM</name>
<evidence type="ECO:0000256" key="5">
    <source>
        <dbReference type="ARBA" id="ARBA00037410"/>
    </source>
</evidence>
<dbReference type="InterPro" id="IPR029045">
    <property type="entry name" value="ClpP/crotonase-like_dom_sf"/>
</dbReference>
<dbReference type="EMBL" id="LSRS01000003">
    <property type="protein sequence ID" value="KAF1085186.1"/>
    <property type="molecule type" value="Genomic_DNA"/>
</dbReference>
<dbReference type="PANTHER" id="PTHR43602">
    <property type="match status" value="1"/>
</dbReference>